<accession>A0A9X1YBN7</accession>
<dbReference type="Proteomes" id="UP001139516">
    <property type="component" value="Unassembled WGS sequence"/>
</dbReference>
<dbReference type="AlphaFoldDB" id="A0A9X1YBN7"/>
<evidence type="ECO:0000256" key="1">
    <source>
        <dbReference type="SAM" id="Coils"/>
    </source>
</evidence>
<gene>
    <name evidence="2" type="ORF">M0638_24210</name>
</gene>
<keyword evidence="1" id="KW-0175">Coiled coil</keyword>
<dbReference type="EMBL" id="JALPRX010000125">
    <property type="protein sequence ID" value="MCK8787479.1"/>
    <property type="molecule type" value="Genomic_DNA"/>
</dbReference>
<proteinExistence type="predicted"/>
<evidence type="ECO:0000313" key="2">
    <source>
        <dbReference type="EMBL" id="MCK8787479.1"/>
    </source>
</evidence>
<name>A0A9X1YBN7_9PROT</name>
<protein>
    <submittedName>
        <fullName evidence="2">DUF1192 domain-containing protein</fullName>
    </submittedName>
</protein>
<comment type="caution">
    <text evidence="2">The sequence shown here is derived from an EMBL/GenBank/DDBJ whole genome shotgun (WGS) entry which is preliminary data.</text>
</comment>
<organism evidence="2 3">
    <name type="scientific">Roseomonas acroporae</name>
    <dbReference type="NCBI Taxonomy" id="2937791"/>
    <lineage>
        <taxon>Bacteria</taxon>
        <taxon>Pseudomonadati</taxon>
        <taxon>Pseudomonadota</taxon>
        <taxon>Alphaproteobacteria</taxon>
        <taxon>Acetobacterales</taxon>
        <taxon>Roseomonadaceae</taxon>
        <taxon>Roseomonas</taxon>
    </lineage>
</organism>
<evidence type="ECO:0000313" key="3">
    <source>
        <dbReference type="Proteomes" id="UP001139516"/>
    </source>
</evidence>
<dbReference type="InterPro" id="IPR009579">
    <property type="entry name" value="DUF1192"/>
</dbReference>
<feature type="coiled-coil region" evidence="1">
    <location>
        <begin position="23"/>
        <end position="50"/>
    </location>
</feature>
<dbReference type="Pfam" id="PF06698">
    <property type="entry name" value="DUF1192"/>
    <property type="match status" value="1"/>
</dbReference>
<dbReference type="RefSeq" id="WP_248669529.1">
    <property type="nucleotide sequence ID" value="NZ_JALPRX010000125.1"/>
</dbReference>
<sequence>MEEETPTRRRSGLVPAVLDGWDVAELRDYIAALRGEIDRAEAAIAARERHRGTAEALFRRPAEEPD</sequence>
<reference evidence="2" key="1">
    <citation type="submission" date="2022-04" db="EMBL/GenBank/DDBJ databases">
        <title>Roseomonas acroporae sp. nov., isolated from coral Acropora digitifera.</title>
        <authorList>
            <person name="Sun H."/>
        </authorList>
    </citation>
    <scope>NUCLEOTIDE SEQUENCE</scope>
    <source>
        <strain evidence="2">NAR14</strain>
    </source>
</reference>
<keyword evidence="3" id="KW-1185">Reference proteome</keyword>